<dbReference type="AlphaFoldDB" id="A0A835QTG4"/>
<gene>
    <name evidence="1" type="ORF">HPP92_012866</name>
</gene>
<evidence type="ECO:0000313" key="1">
    <source>
        <dbReference type="EMBL" id="KAG0476025.1"/>
    </source>
</evidence>
<name>A0A835QTG4_VANPL</name>
<evidence type="ECO:0000313" key="2">
    <source>
        <dbReference type="Proteomes" id="UP000636800"/>
    </source>
</evidence>
<dbReference type="OrthoDB" id="1738695at2759"/>
<dbReference type="Proteomes" id="UP000636800">
    <property type="component" value="Chromosome 6"/>
</dbReference>
<reference evidence="1 2" key="1">
    <citation type="journal article" date="2020" name="Nat. Food">
        <title>A phased Vanilla planifolia genome enables genetic improvement of flavour and production.</title>
        <authorList>
            <person name="Hasing T."/>
            <person name="Tang H."/>
            <person name="Brym M."/>
            <person name="Khazi F."/>
            <person name="Huang T."/>
            <person name="Chambers A.H."/>
        </authorList>
    </citation>
    <scope>NUCLEOTIDE SEQUENCE [LARGE SCALE GENOMIC DNA]</scope>
    <source>
        <tissue evidence="1">Leaf</tissue>
    </source>
</reference>
<comment type="caution">
    <text evidence="1">The sequence shown here is derived from an EMBL/GenBank/DDBJ whole genome shotgun (WGS) entry which is preliminary data.</text>
</comment>
<sequence>MAPRGLLLNSSKTADLGYSAESFEKDTVRIVLTYRTQRPPYGTSLDIEKKGCSVEDLPWRWTASFVRPGLYPLRDSRGMLISSRSTQMAALGILAEGGTLRTESILLIQKKTWLVDE</sequence>
<protein>
    <submittedName>
        <fullName evidence="1">Uncharacterized protein</fullName>
    </submittedName>
</protein>
<organism evidence="1 2">
    <name type="scientific">Vanilla planifolia</name>
    <name type="common">Vanilla</name>
    <dbReference type="NCBI Taxonomy" id="51239"/>
    <lineage>
        <taxon>Eukaryota</taxon>
        <taxon>Viridiplantae</taxon>
        <taxon>Streptophyta</taxon>
        <taxon>Embryophyta</taxon>
        <taxon>Tracheophyta</taxon>
        <taxon>Spermatophyta</taxon>
        <taxon>Magnoliopsida</taxon>
        <taxon>Liliopsida</taxon>
        <taxon>Asparagales</taxon>
        <taxon>Orchidaceae</taxon>
        <taxon>Vanilloideae</taxon>
        <taxon>Vanilleae</taxon>
        <taxon>Vanilla</taxon>
    </lineage>
</organism>
<proteinExistence type="predicted"/>
<keyword evidence="2" id="KW-1185">Reference proteome</keyword>
<dbReference type="EMBL" id="JADCNL010000006">
    <property type="protein sequence ID" value="KAG0476025.1"/>
    <property type="molecule type" value="Genomic_DNA"/>
</dbReference>
<accession>A0A835QTG4</accession>